<reference evidence="6 8" key="1">
    <citation type="journal article" date="2012" name="Nature">
        <title>Algal genomes reveal evolutionary mosaicism and the fate of nucleomorphs.</title>
        <authorList>
            <consortium name="DOE Joint Genome Institute"/>
            <person name="Curtis B.A."/>
            <person name="Tanifuji G."/>
            <person name="Burki F."/>
            <person name="Gruber A."/>
            <person name="Irimia M."/>
            <person name="Maruyama S."/>
            <person name="Arias M.C."/>
            <person name="Ball S.G."/>
            <person name="Gile G.H."/>
            <person name="Hirakawa Y."/>
            <person name="Hopkins J.F."/>
            <person name="Kuo A."/>
            <person name="Rensing S.A."/>
            <person name="Schmutz J."/>
            <person name="Symeonidi A."/>
            <person name="Elias M."/>
            <person name="Eveleigh R.J."/>
            <person name="Herman E.K."/>
            <person name="Klute M.J."/>
            <person name="Nakayama T."/>
            <person name="Obornik M."/>
            <person name="Reyes-Prieto A."/>
            <person name="Armbrust E.V."/>
            <person name="Aves S.J."/>
            <person name="Beiko R.G."/>
            <person name="Coutinho P."/>
            <person name="Dacks J.B."/>
            <person name="Durnford D.G."/>
            <person name="Fast N.M."/>
            <person name="Green B.R."/>
            <person name="Grisdale C.J."/>
            <person name="Hempel F."/>
            <person name="Henrissat B."/>
            <person name="Hoppner M.P."/>
            <person name="Ishida K."/>
            <person name="Kim E."/>
            <person name="Koreny L."/>
            <person name="Kroth P.G."/>
            <person name="Liu Y."/>
            <person name="Malik S.B."/>
            <person name="Maier U.G."/>
            <person name="McRose D."/>
            <person name="Mock T."/>
            <person name="Neilson J.A."/>
            <person name="Onodera N.T."/>
            <person name="Poole A.M."/>
            <person name="Pritham E.J."/>
            <person name="Richards T.A."/>
            <person name="Rocap G."/>
            <person name="Roy S.W."/>
            <person name="Sarai C."/>
            <person name="Schaack S."/>
            <person name="Shirato S."/>
            <person name="Slamovits C.H."/>
            <person name="Spencer D.F."/>
            <person name="Suzuki S."/>
            <person name="Worden A.Z."/>
            <person name="Zauner S."/>
            <person name="Barry K."/>
            <person name="Bell C."/>
            <person name="Bharti A.K."/>
            <person name="Crow J.A."/>
            <person name="Grimwood J."/>
            <person name="Kramer R."/>
            <person name="Lindquist E."/>
            <person name="Lucas S."/>
            <person name="Salamov A."/>
            <person name="McFadden G.I."/>
            <person name="Lane C.E."/>
            <person name="Keeling P.J."/>
            <person name="Gray M.W."/>
            <person name="Grigoriev I.V."/>
            <person name="Archibald J.M."/>
        </authorList>
    </citation>
    <scope>NUCLEOTIDE SEQUENCE</scope>
    <source>
        <strain evidence="6 8">CCMP2712</strain>
    </source>
</reference>
<evidence type="ECO:0000313" key="7">
    <source>
        <dbReference type="EnsemblProtists" id="EKX43042"/>
    </source>
</evidence>
<evidence type="ECO:0000313" key="8">
    <source>
        <dbReference type="Proteomes" id="UP000011087"/>
    </source>
</evidence>
<keyword evidence="2" id="KW-0106">Calcium</keyword>
<dbReference type="PANTHER" id="PTHR24171">
    <property type="entry name" value="ANKYRIN REPEAT DOMAIN-CONTAINING PROTEIN 39-RELATED"/>
    <property type="match status" value="1"/>
</dbReference>
<dbReference type="InterPro" id="IPR011992">
    <property type="entry name" value="EF-hand-dom_pair"/>
</dbReference>
<keyword evidence="8" id="KW-1185">Reference proteome</keyword>
<gene>
    <name evidence="6" type="ORF">GUITHDRAFT_140889</name>
</gene>
<feature type="domain" description="EF-hand" evidence="5">
    <location>
        <begin position="114"/>
        <end position="149"/>
    </location>
</feature>
<dbReference type="PRINTS" id="PR01415">
    <property type="entry name" value="ANKYRIN"/>
</dbReference>
<dbReference type="STRING" id="905079.L1J3Y4"/>
<dbReference type="InterPro" id="IPR002048">
    <property type="entry name" value="EF_hand_dom"/>
</dbReference>
<dbReference type="AlphaFoldDB" id="L1J3Y4"/>
<dbReference type="KEGG" id="gtt:GUITHDRAFT_140889"/>
<evidence type="ECO:0000256" key="3">
    <source>
        <dbReference type="ARBA" id="ARBA00023043"/>
    </source>
</evidence>
<dbReference type="PROSITE" id="PS50088">
    <property type="entry name" value="ANK_REPEAT"/>
    <property type="match status" value="1"/>
</dbReference>
<name>L1J3Y4_GUITC</name>
<dbReference type="InterPro" id="IPR002110">
    <property type="entry name" value="Ankyrin_rpt"/>
</dbReference>
<dbReference type="PROSITE" id="PS50297">
    <property type="entry name" value="ANK_REP_REGION"/>
    <property type="match status" value="1"/>
</dbReference>
<evidence type="ECO:0000256" key="4">
    <source>
        <dbReference type="PROSITE-ProRule" id="PRU00023"/>
    </source>
</evidence>
<dbReference type="SUPFAM" id="SSF47473">
    <property type="entry name" value="EF-hand"/>
    <property type="match status" value="1"/>
</dbReference>
<evidence type="ECO:0000256" key="2">
    <source>
        <dbReference type="ARBA" id="ARBA00022837"/>
    </source>
</evidence>
<reference evidence="7" key="3">
    <citation type="submission" date="2015-06" db="UniProtKB">
        <authorList>
            <consortium name="EnsemblProtists"/>
        </authorList>
    </citation>
    <scope>IDENTIFICATION</scope>
</reference>
<keyword evidence="1" id="KW-0677">Repeat</keyword>
<dbReference type="EnsemblProtists" id="EKX43042">
    <property type="protein sequence ID" value="EKX43042"/>
    <property type="gene ID" value="GUITHDRAFT_140889"/>
</dbReference>
<dbReference type="InterPro" id="IPR018247">
    <property type="entry name" value="EF_Hand_1_Ca_BS"/>
</dbReference>
<evidence type="ECO:0000313" key="6">
    <source>
        <dbReference type="EMBL" id="EKX43042.1"/>
    </source>
</evidence>
<evidence type="ECO:0000256" key="1">
    <source>
        <dbReference type="ARBA" id="ARBA00022737"/>
    </source>
</evidence>
<feature type="repeat" description="ANK" evidence="4">
    <location>
        <begin position="228"/>
        <end position="263"/>
    </location>
</feature>
<sequence>MGSLTYVNAEYWEIRGGRGLQHLDVEKRWQAARILPDRSGAGPEGFSVPDCPLARMKLGPARQDEDASAQDLPPGSPRDIARYRQEFDRHDYLNSGFVATKELREILKALGRNLSDAAASILLKQIDSDGSGTVDFEEFLGGCFGIREPRPEDKPPSPHEVVYRQMLDCIYRDDLSKMRKLAVEHGIRDFVDPVTAVGLIHVAARSGGERMVLLLLELSADPNEVTDSGETPLHFAAESSHRERGRVITALLAAGADTRTRDTDSSNACLEYMYKESKASGFAWEDDREMLERLKNHRRKNFAAHGYHLMKNKNKVRRGWMISCVLTKLLRPKNKRRLTASITNIVDIITITITITTNNQKNNRRKRKKGIRLLQLQQRSKGEGDYPGLAHMVETRAQKVLKHVVLQTDNLQMQDTSSQG</sequence>
<dbReference type="Gene3D" id="1.25.40.20">
    <property type="entry name" value="Ankyrin repeat-containing domain"/>
    <property type="match status" value="1"/>
</dbReference>
<dbReference type="GO" id="GO:0005509">
    <property type="term" value="F:calcium ion binding"/>
    <property type="evidence" value="ECO:0007669"/>
    <property type="project" value="InterPro"/>
</dbReference>
<dbReference type="PaxDb" id="55529-EKX43042"/>
<evidence type="ECO:0000259" key="5">
    <source>
        <dbReference type="PROSITE" id="PS50222"/>
    </source>
</evidence>
<dbReference type="PROSITE" id="PS00018">
    <property type="entry name" value="EF_HAND_1"/>
    <property type="match status" value="1"/>
</dbReference>
<dbReference type="Gene3D" id="1.10.238.10">
    <property type="entry name" value="EF-hand"/>
    <property type="match status" value="1"/>
</dbReference>
<dbReference type="GeneID" id="17299699"/>
<dbReference type="Proteomes" id="UP000011087">
    <property type="component" value="Unassembled WGS sequence"/>
</dbReference>
<dbReference type="CDD" id="cd00051">
    <property type="entry name" value="EFh"/>
    <property type="match status" value="1"/>
</dbReference>
<dbReference type="Pfam" id="PF13499">
    <property type="entry name" value="EF-hand_7"/>
    <property type="match status" value="1"/>
</dbReference>
<organism evidence="6">
    <name type="scientific">Guillardia theta (strain CCMP2712)</name>
    <name type="common">Cryptophyte</name>
    <dbReference type="NCBI Taxonomy" id="905079"/>
    <lineage>
        <taxon>Eukaryota</taxon>
        <taxon>Cryptophyceae</taxon>
        <taxon>Pyrenomonadales</taxon>
        <taxon>Geminigeraceae</taxon>
        <taxon>Guillardia</taxon>
    </lineage>
</organism>
<keyword evidence="3 4" id="KW-0040">ANK repeat</keyword>
<accession>L1J3Y4</accession>
<dbReference type="RefSeq" id="XP_005830022.1">
    <property type="nucleotide sequence ID" value="XM_005829965.1"/>
</dbReference>
<proteinExistence type="predicted"/>
<dbReference type="SUPFAM" id="SSF48403">
    <property type="entry name" value="Ankyrin repeat"/>
    <property type="match status" value="1"/>
</dbReference>
<dbReference type="Pfam" id="PF13637">
    <property type="entry name" value="Ank_4"/>
    <property type="match status" value="1"/>
</dbReference>
<dbReference type="InterPro" id="IPR036770">
    <property type="entry name" value="Ankyrin_rpt-contain_sf"/>
</dbReference>
<dbReference type="EMBL" id="JH993013">
    <property type="protein sequence ID" value="EKX43042.1"/>
    <property type="molecule type" value="Genomic_DNA"/>
</dbReference>
<reference evidence="8" key="2">
    <citation type="submission" date="2012-11" db="EMBL/GenBank/DDBJ databases">
        <authorList>
            <person name="Kuo A."/>
            <person name="Curtis B.A."/>
            <person name="Tanifuji G."/>
            <person name="Burki F."/>
            <person name="Gruber A."/>
            <person name="Irimia M."/>
            <person name="Maruyama S."/>
            <person name="Arias M.C."/>
            <person name="Ball S.G."/>
            <person name="Gile G.H."/>
            <person name="Hirakawa Y."/>
            <person name="Hopkins J.F."/>
            <person name="Rensing S.A."/>
            <person name="Schmutz J."/>
            <person name="Symeonidi A."/>
            <person name="Elias M."/>
            <person name="Eveleigh R.J."/>
            <person name="Herman E.K."/>
            <person name="Klute M.J."/>
            <person name="Nakayama T."/>
            <person name="Obornik M."/>
            <person name="Reyes-Prieto A."/>
            <person name="Armbrust E.V."/>
            <person name="Aves S.J."/>
            <person name="Beiko R.G."/>
            <person name="Coutinho P."/>
            <person name="Dacks J.B."/>
            <person name="Durnford D.G."/>
            <person name="Fast N.M."/>
            <person name="Green B.R."/>
            <person name="Grisdale C."/>
            <person name="Hempe F."/>
            <person name="Henrissat B."/>
            <person name="Hoppner M.P."/>
            <person name="Ishida K.-I."/>
            <person name="Kim E."/>
            <person name="Koreny L."/>
            <person name="Kroth P.G."/>
            <person name="Liu Y."/>
            <person name="Malik S.-B."/>
            <person name="Maier U.G."/>
            <person name="McRose D."/>
            <person name="Mock T."/>
            <person name="Neilson J.A."/>
            <person name="Onodera N.T."/>
            <person name="Poole A.M."/>
            <person name="Pritham E.J."/>
            <person name="Richards T.A."/>
            <person name="Rocap G."/>
            <person name="Roy S.W."/>
            <person name="Sarai C."/>
            <person name="Schaack S."/>
            <person name="Shirato S."/>
            <person name="Slamovits C.H."/>
            <person name="Spencer D.F."/>
            <person name="Suzuki S."/>
            <person name="Worden A.Z."/>
            <person name="Zauner S."/>
            <person name="Barry K."/>
            <person name="Bell C."/>
            <person name="Bharti A.K."/>
            <person name="Crow J.A."/>
            <person name="Grimwood J."/>
            <person name="Kramer R."/>
            <person name="Lindquist E."/>
            <person name="Lucas S."/>
            <person name="Salamov A."/>
            <person name="McFadden G.I."/>
            <person name="Lane C.E."/>
            <person name="Keeling P.J."/>
            <person name="Gray M.W."/>
            <person name="Grigoriev I.V."/>
            <person name="Archibald J.M."/>
        </authorList>
    </citation>
    <scope>NUCLEOTIDE SEQUENCE</scope>
    <source>
        <strain evidence="8">CCMP2712</strain>
    </source>
</reference>
<dbReference type="PROSITE" id="PS50222">
    <property type="entry name" value="EF_HAND_2"/>
    <property type="match status" value="1"/>
</dbReference>
<protein>
    <recommendedName>
        <fullName evidence="5">EF-hand domain-containing protein</fullName>
    </recommendedName>
</protein>
<dbReference type="HOGENOM" id="CLU_654618_0_0_1"/>